<protein>
    <recommendedName>
        <fullName evidence="6">WASH complex subunit 4</fullName>
    </recommendedName>
</protein>
<evidence type="ECO:0000313" key="4">
    <source>
        <dbReference type="EnsemblMetazoa" id="XP_022657441"/>
    </source>
</evidence>
<dbReference type="InParanoid" id="A0A7M7MF80"/>
<evidence type="ECO:0008006" key="6">
    <source>
        <dbReference type="Google" id="ProtNLM"/>
    </source>
</evidence>
<dbReference type="CTD" id="32594"/>
<dbReference type="OMA" id="RCNIFIQ"/>
<dbReference type="EnsemblMetazoa" id="XM_022801705">
    <property type="protein sequence ID" value="XP_022657440"/>
    <property type="gene ID" value="LOC111248780"/>
</dbReference>
<evidence type="ECO:0000259" key="2">
    <source>
        <dbReference type="Pfam" id="PF14745"/>
    </source>
</evidence>
<feature type="domain" description="WASH complex subunit 4 N-terminal" evidence="2">
    <location>
        <begin position="27"/>
        <end position="560"/>
    </location>
</feature>
<dbReference type="PANTHER" id="PTHR31409">
    <property type="entry name" value="WASH COMPLEX SUBUNIT 4"/>
    <property type="match status" value="1"/>
</dbReference>
<dbReference type="Pfam" id="PF14746">
    <property type="entry name" value="WASH-7_C"/>
    <property type="match status" value="1"/>
</dbReference>
<dbReference type="Proteomes" id="UP000594260">
    <property type="component" value="Unplaced"/>
</dbReference>
<organism evidence="4 5">
    <name type="scientific">Varroa destructor</name>
    <name type="common">Honeybee mite</name>
    <dbReference type="NCBI Taxonomy" id="109461"/>
    <lineage>
        <taxon>Eukaryota</taxon>
        <taxon>Metazoa</taxon>
        <taxon>Ecdysozoa</taxon>
        <taxon>Arthropoda</taxon>
        <taxon>Chelicerata</taxon>
        <taxon>Arachnida</taxon>
        <taxon>Acari</taxon>
        <taxon>Parasitiformes</taxon>
        <taxon>Mesostigmata</taxon>
        <taxon>Gamasina</taxon>
        <taxon>Dermanyssoidea</taxon>
        <taxon>Varroidae</taxon>
        <taxon>Varroa</taxon>
    </lineage>
</organism>
<dbReference type="InterPro" id="IPR027307">
    <property type="entry name" value="WASH7"/>
</dbReference>
<dbReference type="FunCoup" id="A0A7M7MF80">
    <property type="interactions" value="1786"/>
</dbReference>
<dbReference type="RefSeq" id="XP_022657440.1">
    <property type="nucleotide sequence ID" value="XM_022801705.1"/>
</dbReference>
<dbReference type="GO" id="GO:0071203">
    <property type="term" value="C:WASH complex"/>
    <property type="evidence" value="ECO:0007669"/>
    <property type="project" value="InterPro"/>
</dbReference>
<dbReference type="InterPro" id="IPR028283">
    <property type="entry name" value="WASH-7_C"/>
</dbReference>
<reference evidence="4" key="1">
    <citation type="submission" date="2021-01" db="UniProtKB">
        <authorList>
            <consortium name="EnsemblMetazoa"/>
        </authorList>
    </citation>
    <scope>IDENTIFICATION</scope>
</reference>
<dbReference type="OrthoDB" id="10261210at2759"/>
<feature type="domain" description="WASH complex subunit 7 C-terminal" evidence="3">
    <location>
        <begin position="943"/>
        <end position="1092"/>
    </location>
</feature>
<evidence type="ECO:0000313" key="5">
    <source>
        <dbReference type="Proteomes" id="UP000594260"/>
    </source>
</evidence>
<dbReference type="GO" id="GO:0005768">
    <property type="term" value="C:endosome"/>
    <property type="evidence" value="ECO:0007669"/>
    <property type="project" value="TreeGrafter"/>
</dbReference>
<accession>A0A7M7MF80</accession>
<name>A0A7M7MF80_VARDE</name>
<dbReference type="KEGG" id="vde:111248780"/>
<dbReference type="AlphaFoldDB" id="A0A7M7MF80"/>
<evidence type="ECO:0000259" key="3">
    <source>
        <dbReference type="Pfam" id="PF14746"/>
    </source>
</evidence>
<proteinExistence type="predicted"/>
<dbReference type="PANTHER" id="PTHR31409:SF0">
    <property type="entry name" value="WASH COMPLEX SUBUNIT 4"/>
    <property type="match status" value="1"/>
</dbReference>
<dbReference type="InterPro" id="IPR028191">
    <property type="entry name" value="WASH-4_N"/>
</dbReference>
<dbReference type="Pfam" id="PF14744">
    <property type="entry name" value="WASH-7_mid"/>
    <property type="match status" value="1"/>
</dbReference>
<dbReference type="Pfam" id="PF14745">
    <property type="entry name" value="WASH-4_N"/>
    <property type="match status" value="1"/>
</dbReference>
<evidence type="ECO:0000259" key="1">
    <source>
        <dbReference type="Pfam" id="PF14744"/>
    </source>
</evidence>
<dbReference type="InterPro" id="IPR028282">
    <property type="entry name" value="WASH-7_central"/>
</dbReference>
<sequence length="1094" mass="123900">MDLEDHSEVCQVLMQHELRRFASVVRNHIIKLENLMPEERRQYSNSTLHVGRISQKPADGVCPVFLIKTGSPNFNKVALSIASICLELETLVQENDFARLLHSYGEGEGSADSPEQQLARFLPVLKRMKAYISRCEDAIQLAVNQIAGFFSFAPQNDAFTMQVVFDVMSRLLISLVTLDLAVLHQGVLHDHFAAYMRLLKSVRYAEQKLDDQIKALLKLLGDIDQQLLRGGILRWCLTQISGSSGRMLESLKTVLRSDLSQLEAKLAENPMQVYRHSPSFVGSCALFLLHFTLTKQADRRLFRSICDVAKKVGPVHLTGNVVWTAYEFFLREIPALGKLVPTLDKTNHLEQMLSKLAQDVVGYENQVALWLLKLDVTMGNPADSEQVVDELKGRCTLLLQAYNMTRCLSQQLQLVVGLHLATAKAMARQSAIFIARMLAALTAIQSAVVRYQMRVNETVAQVEQYLRYQLLHTTVTMKKRFAVEKKNTDKKLDANAAIKLLETCLRGPLTQIKEFCLQLALEYVIQVKAIHQHEVAPFNATLDKLRVLSNFSSQLCKAGDLWGLAAHHGILLEVFLSQMYQNNSSVTSDSLPRVVEAIAGDCDIQMEESLRQVLDEYLVEQLCKDIETDLRLQMHSHLVTDTRNPFQLTRPQPHTQFKRLLQLESITLPSEKLWLKRSVETYLERMFYNLTTVALHDWRAYDEMRAIAQLKFGAETIESHLPAETLDQGPDVLTVMRNIQGFVSRFVYNMNTQTFVERASTSKHLQTINIGHVANSIRTHGPGITDTTVNIVYRYLKVQFTALSQFLFDEQIKSRLLSDIAHFRDHKDALQQKYPFDRAEKICKSIRELGVTSEGHTRLDVLRHLLTCIGNAMGYVRMLRAGVLEHAARANALLPDGKAATFVELLKKTQWKDSKDVSAAADQVDTTVAGLLNRQGVDGGANNVGRVPDHLRLLVEAFEGPFCEENNSHLRHFYILIPSLTLSFVEHLIQGRERVNRKNKNDALLTDDGFAIGVAFTLRLTRQFGDFDGLHWFQAVEEKYRKELSASQAASTGAGDEKLAQTTSLTNKRIDAYRKEFRLLSYLFTSARIFFKIN</sequence>
<dbReference type="RefSeq" id="XP_022657441.1">
    <property type="nucleotide sequence ID" value="XM_022801706.1"/>
</dbReference>
<keyword evidence="5" id="KW-1185">Reference proteome</keyword>
<feature type="domain" description="WASH complex subunit 7 central" evidence="1">
    <location>
        <begin position="601"/>
        <end position="896"/>
    </location>
</feature>
<dbReference type="GO" id="GO:0007032">
    <property type="term" value="P:endosome organization"/>
    <property type="evidence" value="ECO:0007669"/>
    <property type="project" value="TreeGrafter"/>
</dbReference>
<dbReference type="GO" id="GO:0016197">
    <property type="term" value="P:endosomal transport"/>
    <property type="evidence" value="ECO:0007669"/>
    <property type="project" value="TreeGrafter"/>
</dbReference>
<dbReference type="EnsemblMetazoa" id="XM_022801706">
    <property type="protein sequence ID" value="XP_022657441"/>
    <property type="gene ID" value="LOC111248780"/>
</dbReference>
<dbReference type="GeneID" id="111248780"/>